<keyword evidence="2" id="KW-1185">Reference proteome</keyword>
<reference evidence="1 2" key="1">
    <citation type="submission" date="2016-10" db="EMBL/GenBank/DDBJ databases">
        <authorList>
            <person name="de Groot N.N."/>
        </authorList>
    </citation>
    <scope>NUCLEOTIDE SEQUENCE [LARGE SCALE GENOMIC DNA]</scope>
    <source>
        <strain evidence="1 2">DSM 26915</strain>
    </source>
</reference>
<proteinExistence type="predicted"/>
<dbReference type="AlphaFoldDB" id="A0A1H5SLE9"/>
<dbReference type="EMBL" id="FNUZ01000001">
    <property type="protein sequence ID" value="SEF51442.1"/>
    <property type="molecule type" value="Genomic_DNA"/>
</dbReference>
<gene>
    <name evidence="1" type="ORF">SAMN04488045_0283</name>
</gene>
<sequence>MKISPIQSVSHSSLFLSLADRHIRTPPAKEDKPIPEPATAKEKLDYVLRHPSDHFAPPSIMQLRIEALLESSKDDEISGSNRTPLLPSE</sequence>
<evidence type="ECO:0000313" key="1">
    <source>
        <dbReference type="EMBL" id="SEF51442.1"/>
    </source>
</evidence>
<name>A0A1H5SLE9_9RHOB</name>
<dbReference type="Proteomes" id="UP000236752">
    <property type="component" value="Unassembled WGS sequence"/>
</dbReference>
<accession>A0A1H5SLE9</accession>
<dbReference type="OrthoDB" id="7874994at2"/>
<evidence type="ECO:0000313" key="2">
    <source>
        <dbReference type="Proteomes" id="UP000236752"/>
    </source>
</evidence>
<protein>
    <submittedName>
        <fullName evidence="1">Uncharacterized protein</fullName>
    </submittedName>
</protein>
<dbReference type="RefSeq" id="WP_146064494.1">
    <property type="nucleotide sequence ID" value="NZ_FNUZ01000001.1"/>
</dbReference>
<organism evidence="1 2">
    <name type="scientific">Thalassococcus halodurans</name>
    <dbReference type="NCBI Taxonomy" id="373675"/>
    <lineage>
        <taxon>Bacteria</taxon>
        <taxon>Pseudomonadati</taxon>
        <taxon>Pseudomonadota</taxon>
        <taxon>Alphaproteobacteria</taxon>
        <taxon>Rhodobacterales</taxon>
        <taxon>Roseobacteraceae</taxon>
        <taxon>Thalassococcus</taxon>
    </lineage>
</organism>